<dbReference type="GO" id="GO:0016887">
    <property type="term" value="F:ATP hydrolysis activity"/>
    <property type="evidence" value="ECO:0007669"/>
    <property type="project" value="InterPro"/>
</dbReference>
<dbReference type="FunFam" id="3.40.50.300:FF:002708">
    <property type="entry name" value="FeS assembly ATPase SufC"/>
    <property type="match status" value="1"/>
</dbReference>
<proteinExistence type="predicted"/>
<dbReference type="OrthoDB" id="104167at2"/>
<evidence type="ECO:0000313" key="4">
    <source>
        <dbReference type="Proteomes" id="UP000467240"/>
    </source>
</evidence>
<reference evidence="3 4" key="1">
    <citation type="submission" date="2019-09" db="EMBL/GenBank/DDBJ databases">
        <title>Phylogeny of genus Pseudoclavibacter and closely related genus.</title>
        <authorList>
            <person name="Li Y."/>
        </authorList>
    </citation>
    <scope>NUCLEOTIDE SEQUENCE [LARGE SCALE GENOMIC DNA]</scope>
    <source>
        <strain evidence="3 4">DSM 23821</strain>
    </source>
</reference>
<sequence>MLQTIAVSGYRSLVDLALPIGRLTVVTGANGAGKSNLYRAVRLLAAAGSGRAASELIASGGLDSVLWAGPESPSGAGAQGTRRTRPVSLLLGAATDELGYLVDLGLPVPNSESLFGRDAELKREQVFAGPVAKPASLVVDRAGRTVRVRDRTWRTVEQWLAPDEGLLTDLADAEAGLELLGVRRMLRSWRFYDSFRADAGAPARRPRPGTRSHVLADDGHDLAAVWRTIQEAGGGAALDREVDRAFPGTRVEVVANDGVFALRVRQPGLLRPLGAEELSDGTLRYLLLCAALLSTRPAPFIVLNEPESSLHPELLEPLAALVAAACADSQVMVVTHAERLAAALVAQGGDRYELVNRGAGTHVEGWGPLDGPPWHWGHR</sequence>
<dbReference type="RefSeq" id="WP_158041410.1">
    <property type="nucleotide sequence ID" value="NZ_JACCFV010000001.1"/>
</dbReference>
<protein>
    <submittedName>
        <fullName evidence="3">AAA family ATPase</fullName>
    </submittedName>
</protein>
<dbReference type="AlphaFoldDB" id="A0A7J5BPE2"/>
<dbReference type="PIRSF" id="PIRSF029347">
    <property type="entry name" value="RecF"/>
    <property type="match status" value="1"/>
</dbReference>
<organism evidence="3 4">
    <name type="scientific">Pseudoclavibacter chungangensis</name>
    <dbReference type="NCBI Taxonomy" id="587635"/>
    <lineage>
        <taxon>Bacteria</taxon>
        <taxon>Bacillati</taxon>
        <taxon>Actinomycetota</taxon>
        <taxon>Actinomycetes</taxon>
        <taxon>Micrococcales</taxon>
        <taxon>Microbacteriaceae</taxon>
        <taxon>Pseudoclavibacter</taxon>
    </lineage>
</organism>
<evidence type="ECO:0000259" key="2">
    <source>
        <dbReference type="Pfam" id="PF13304"/>
    </source>
</evidence>
<evidence type="ECO:0000256" key="1">
    <source>
        <dbReference type="ARBA" id="ARBA00023236"/>
    </source>
</evidence>
<dbReference type="GO" id="GO:0000731">
    <property type="term" value="P:DNA synthesis involved in DNA repair"/>
    <property type="evidence" value="ECO:0007669"/>
    <property type="project" value="TreeGrafter"/>
</dbReference>
<keyword evidence="1" id="KW-0742">SOS response</keyword>
<dbReference type="GO" id="GO:0009432">
    <property type="term" value="P:SOS response"/>
    <property type="evidence" value="ECO:0007669"/>
    <property type="project" value="UniProtKB-KW"/>
</dbReference>
<dbReference type="Gene3D" id="3.40.50.300">
    <property type="entry name" value="P-loop containing nucleotide triphosphate hydrolases"/>
    <property type="match status" value="2"/>
</dbReference>
<accession>A0A7J5BPE2</accession>
<dbReference type="EMBL" id="WBJZ01000017">
    <property type="protein sequence ID" value="KAB1654834.1"/>
    <property type="molecule type" value="Genomic_DNA"/>
</dbReference>
<dbReference type="PANTHER" id="PTHR32182">
    <property type="entry name" value="DNA REPLICATION AND REPAIR PROTEIN RECF"/>
    <property type="match status" value="1"/>
</dbReference>
<dbReference type="Pfam" id="PF13304">
    <property type="entry name" value="AAA_21"/>
    <property type="match status" value="1"/>
</dbReference>
<evidence type="ECO:0000313" key="3">
    <source>
        <dbReference type="EMBL" id="KAB1654834.1"/>
    </source>
</evidence>
<dbReference type="InterPro" id="IPR014555">
    <property type="entry name" value="RecF-like"/>
</dbReference>
<dbReference type="Proteomes" id="UP000467240">
    <property type="component" value="Unassembled WGS sequence"/>
</dbReference>
<dbReference type="SUPFAM" id="SSF52540">
    <property type="entry name" value="P-loop containing nucleoside triphosphate hydrolases"/>
    <property type="match status" value="1"/>
</dbReference>
<dbReference type="GO" id="GO:0006302">
    <property type="term" value="P:double-strand break repair"/>
    <property type="evidence" value="ECO:0007669"/>
    <property type="project" value="TreeGrafter"/>
</dbReference>
<gene>
    <name evidence="3" type="ORF">F8O01_13135</name>
</gene>
<keyword evidence="4" id="KW-1185">Reference proteome</keyword>
<dbReference type="InterPro" id="IPR003959">
    <property type="entry name" value="ATPase_AAA_core"/>
</dbReference>
<dbReference type="InterPro" id="IPR027417">
    <property type="entry name" value="P-loop_NTPase"/>
</dbReference>
<comment type="caution">
    <text evidence="3">The sequence shown here is derived from an EMBL/GenBank/DDBJ whole genome shotgun (WGS) entry which is preliminary data.</text>
</comment>
<dbReference type="PANTHER" id="PTHR32182:SF25">
    <property type="entry name" value="SLR1056 PROTEIN"/>
    <property type="match status" value="1"/>
</dbReference>
<dbReference type="GO" id="GO:0005524">
    <property type="term" value="F:ATP binding"/>
    <property type="evidence" value="ECO:0007669"/>
    <property type="project" value="InterPro"/>
</dbReference>
<feature type="domain" description="ATPase AAA-type core" evidence="2">
    <location>
        <begin position="23"/>
        <end position="336"/>
    </location>
</feature>
<name>A0A7J5BPE2_9MICO</name>
<keyword evidence="1" id="KW-0227">DNA damage</keyword>